<dbReference type="EMBL" id="BARS01008750">
    <property type="protein sequence ID" value="GAF83229.1"/>
    <property type="molecule type" value="Genomic_DNA"/>
</dbReference>
<evidence type="ECO:0000313" key="1">
    <source>
        <dbReference type="EMBL" id="GAF83229.1"/>
    </source>
</evidence>
<name>X0SQ68_9ZZZZ</name>
<dbReference type="AlphaFoldDB" id="X0SQ68"/>
<accession>X0SQ68</accession>
<sequence>QQQIENTQAGQRIGLAQEKFKYQQEVEAPYTKALTEESKARAAAKRKEPSRSYTADTIKGISASLNITPSKFASLHPNIQDKYYSTYTASKKSAESLGKTIAGETRRGRKAKIKKIANDIENIKTYYGRQENSLDIKINTQKASDFRLTMDSGDFKKKAEDEYEKLRGSTLSSYETGRTEEITRIAKLAVENGYGRIGTDRETGEKVLQLTDGTIIILN</sequence>
<protein>
    <submittedName>
        <fullName evidence="1">Uncharacterized protein</fullName>
    </submittedName>
</protein>
<proteinExistence type="predicted"/>
<organism evidence="1">
    <name type="scientific">marine sediment metagenome</name>
    <dbReference type="NCBI Taxonomy" id="412755"/>
    <lineage>
        <taxon>unclassified sequences</taxon>
        <taxon>metagenomes</taxon>
        <taxon>ecological metagenomes</taxon>
    </lineage>
</organism>
<feature type="non-terminal residue" evidence="1">
    <location>
        <position position="1"/>
    </location>
</feature>
<reference evidence="1" key="1">
    <citation type="journal article" date="2014" name="Front. Microbiol.">
        <title>High frequency of phylogenetically diverse reductive dehalogenase-homologous genes in deep subseafloor sedimentary metagenomes.</title>
        <authorList>
            <person name="Kawai M."/>
            <person name="Futagami T."/>
            <person name="Toyoda A."/>
            <person name="Takaki Y."/>
            <person name="Nishi S."/>
            <person name="Hori S."/>
            <person name="Arai W."/>
            <person name="Tsubouchi T."/>
            <person name="Morono Y."/>
            <person name="Uchiyama I."/>
            <person name="Ito T."/>
            <person name="Fujiyama A."/>
            <person name="Inagaki F."/>
            <person name="Takami H."/>
        </authorList>
    </citation>
    <scope>NUCLEOTIDE SEQUENCE</scope>
    <source>
        <strain evidence="1">Expedition CK06-06</strain>
    </source>
</reference>
<comment type="caution">
    <text evidence="1">The sequence shown here is derived from an EMBL/GenBank/DDBJ whole genome shotgun (WGS) entry which is preliminary data.</text>
</comment>
<gene>
    <name evidence="1" type="ORF">S01H1_16615</name>
</gene>